<reference evidence="11" key="1">
    <citation type="submission" date="2015-08" db="EMBL/GenBank/DDBJ databases">
        <authorList>
            <person name="Varghese N."/>
        </authorList>
    </citation>
    <scope>NUCLEOTIDE SEQUENCE [LARGE SCALE GENOMIC DNA]</scope>
    <source>
        <strain evidence="11">JCM 18476</strain>
    </source>
</reference>
<keyword evidence="8" id="KW-0732">Signal</keyword>
<evidence type="ECO:0000256" key="4">
    <source>
        <dbReference type="ARBA" id="ARBA00022764"/>
    </source>
</evidence>
<dbReference type="GO" id="GO:0009055">
    <property type="term" value="F:electron transfer activity"/>
    <property type="evidence" value="ECO:0007669"/>
    <property type="project" value="InterPro"/>
</dbReference>
<dbReference type="PRINTS" id="PR00155">
    <property type="entry name" value="AMICYANIN"/>
</dbReference>
<feature type="chain" id="PRO_5005505070" evidence="8">
    <location>
        <begin position="22"/>
        <end position="146"/>
    </location>
</feature>
<keyword evidence="11" id="KW-1185">Reference proteome</keyword>
<comment type="subcellular location">
    <subcellularLocation>
        <location evidence="1">Periplasm</location>
    </subcellularLocation>
</comment>
<evidence type="ECO:0000256" key="5">
    <source>
        <dbReference type="ARBA" id="ARBA00022982"/>
    </source>
</evidence>
<dbReference type="SUPFAM" id="SSF49503">
    <property type="entry name" value="Cupredoxins"/>
    <property type="match status" value="1"/>
</dbReference>
<dbReference type="InterPro" id="IPR008972">
    <property type="entry name" value="Cupredoxin"/>
</dbReference>
<evidence type="ECO:0000256" key="6">
    <source>
        <dbReference type="ARBA" id="ARBA00023008"/>
    </source>
</evidence>
<protein>
    <submittedName>
        <fullName evidence="10">Copper binding proteins, plastocyanin/azurin family</fullName>
    </submittedName>
</protein>
<feature type="binding site" evidence="7">
    <location>
        <position position="105"/>
    </location>
    <ligand>
        <name>Cu cation</name>
        <dbReference type="ChEBI" id="CHEBI:23378"/>
    </ligand>
</feature>
<dbReference type="InterPro" id="IPR000923">
    <property type="entry name" value="BlueCu_1"/>
</dbReference>
<keyword evidence="4" id="KW-0574">Periplasm</keyword>
<feature type="domain" description="Blue (type 1) copper" evidence="9">
    <location>
        <begin position="28"/>
        <end position="111"/>
    </location>
</feature>
<evidence type="ECO:0000256" key="8">
    <source>
        <dbReference type="SAM" id="SignalP"/>
    </source>
</evidence>
<keyword evidence="6 7" id="KW-0186">Copper</keyword>
<dbReference type="Pfam" id="PF00127">
    <property type="entry name" value="Copper-bind"/>
    <property type="match status" value="1"/>
</dbReference>
<keyword evidence="5" id="KW-0249">Electron transport</keyword>
<dbReference type="AlphaFoldDB" id="A0A0K6IH43"/>
<evidence type="ECO:0000256" key="7">
    <source>
        <dbReference type="PIRSR" id="PIRSR602386-1"/>
    </source>
</evidence>
<dbReference type="Proteomes" id="UP000182769">
    <property type="component" value="Unassembled WGS sequence"/>
</dbReference>
<comment type="cofactor">
    <cofactor evidence="7">
        <name>Cu cation</name>
        <dbReference type="ChEBI" id="CHEBI:23378"/>
    </cofactor>
    <text evidence="7">Binds 1 copper ion per subunit.</text>
</comment>
<dbReference type="Gene3D" id="2.60.40.420">
    <property type="entry name" value="Cupredoxins - blue copper proteins"/>
    <property type="match status" value="1"/>
</dbReference>
<evidence type="ECO:0000313" key="10">
    <source>
        <dbReference type="EMBL" id="CUB02617.1"/>
    </source>
</evidence>
<feature type="binding site" evidence="7">
    <location>
        <position position="100"/>
    </location>
    <ligand>
        <name>Cu cation</name>
        <dbReference type="ChEBI" id="CHEBI:23378"/>
    </ligand>
</feature>
<name>A0A0K6IH43_9GAMM</name>
<dbReference type="GO" id="GO:0042597">
    <property type="term" value="C:periplasmic space"/>
    <property type="evidence" value="ECO:0007669"/>
    <property type="project" value="UniProtKB-SubCell"/>
</dbReference>
<sequence>MPFKFVLMTLWALTVSLNTQAKDWQIKMLSYGEKGPMVFEPDFIQAQVGDTVTFVPTQSGHHVKSYVTADGQDAWSSKLNETYQISLDHEGINLYYCPPHLMMGMVGVIQVGNPINKAAVDAKYPSLRAKVALHPERVDALLKNLE</sequence>
<evidence type="ECO:0000256" key="3">
    <source>
        <dbReference type="ARBA" id="ARBA00022723"/>
    </source>
</evidence>
<accession>A0A0K6IH43</accession>
<keyword evidence="3 7" id="KW-0479">Metal-binding</keyword>
<proteinExistence type="predicted"/>
<evidence type="ECO:0000259" key="9">
    <source>
        <dbReference type="Pfam" id="PF00127"/>
    </source>
</evidence>
<dbReference type="RefSeq" id="WP_055461570.1">
    <property type="nucleotide sequence ID" value="NZ_CYHG01000001.1"/>
</dbReference>
<evidence type="ECO:0000256" key="1">
    <source>
        <dbReference type="ARBA" id="ARBA00004418"/>
    </source>
</evidence>
<dbReference type="InterPro" id="IPR002386">
    <property type="entry name" value="Amicyanin/Pseudoazurin"/>
</dbReference>
<feature type="binding site" evidence="7">
    <location>
        <position position="97"/>
    </location>
    <ligand>
        <name>Cu cation</name>
        <dbReference type="ChEBI" id="CHEBI:23378"/>
    </ligand>
</feature>
<evidence type="ECO:0000256" key="2">
    <source>
        <dbReference type="ARBA" id="ARBA00022448"/>
    </source>
</evidence>
<gene>
    <name evidence="10" type="ORF">Ga0061065_101457</name>
</gene>
<dbReference type="STRING" id="1137284.GCA_001418205_00459"/>
<dbReference type="EMBL" id="CYHG01000001">
    <property type="protein sequence ID" value="CUB02617.1"/>
    <property type="molecule type" value="Genomic_DNA"/>
</dbReference>
<evidence type="ECO:0000313" key="11">
    <source>
        <dbReference type="Proteomes" id="UP000182769"/>
    </source>
</evidence>
<keyword evidence="2" id="KW-0813">Transport</keyword>
<feature type="binding site" evidence="7">
    <location>
        <position position="61"/>
    </location>
    <ligand>
        <name>Cu cation</name>
        <dbReference type="ChEBI" id="CHEBI:23378"/>
    </ligand>
</feature>
<feature type="signal peptide" evidence="8">
    <location>
        <begin position="1"/>
        <end position="21"/>
    </location>
</feature>
<organism evidence="10 11">
    <name type="scientific">Marinomonas fungiae</name>
    <dbReference type="NCBI Taxonomy" id="1137284"/>
    <lineage>
        <taxon>Bacteria</taxon>
        <taxon>Pseudomonadati</taxon>
        <taxon>Pseudomonadota</taxon>
        <taxon>Gammaproteobacteria</taxon>
        <taxon>Oceanospirillales</taxon>
        <taxon>Oceanospirillaceae</taxon>
        <taxon>Marinomonas</taxon>
    </lineage>
</organism>
<dbReference type="GO" id="GO:0005507">
    <property type="term" value="F:copper ion binding"/>
    <property type="evidence" value="ECO:0007669"/>
    <property type="project" value="InterPro"/>
</dbReference>